<keyword evidence="3" id="KW-1185">Reference proteome</keyword>
<reference evidence="2 3" key="1">
    <citation type="submission" date="2024-05" db="EMBL/GenBank/DDBJ databases">
        <authorList>
            <person name="Duchaud E."/>
        </authorList>
    </citation>
    <scope>NUCLEOTIDE SEQUENCE [LARGE SCALE GENOMIC DNA]</scope>
    <source>
        <strain evidence="2">Ena-SAMPLE-TAB-13-05-2024-13:56:06:370-140305</strain>
    </source>
</reference>
<sequence length="145" mass="16858">MRKLLFILLFITSTAFSQNNYNTKKGAVANGYDVVAYFNNEAKKGTKKHSTVYDNVTFRFSSKKNLTTFKEAPEKYIPQYGGYCAYAIGKNGKKVGIDPKTFEIRDNKLYLFYNSWGTNTLKLWLKEQPETLRKQADKNWILIRQ</sequence>
<evidence type="ECO:0000313" key="3">
    <source>
        <dbReference type="Proteomes" id="UP001497602"/>
    </source>
</evidence>
<feature type="chain" id="PRO_5046608176" description="YHS domain-containing protein" evidence="1">
    <location>
        <begin position="18"/>
        <end position="145"/>
    </location>
</feature>
<dbReference type="NCBIfam" id="NF041384">
    <property type="entry name" value="YHS_seleno_dom"/>
    <property type="match status" value="1"/>
</dbReference>
<organism evidence="2 3">
    <name type="scientific">Tenacibaculum vairaonense</name>
    <dbReference type="NCBI Taxonomy" id="3137860"/>
    <lineage>
        <taxon>Bacteria</taxon>
        <taxon>Pseudomonadati</taxon>
        <taxon>Bacteroidota</taxon>
        <taxon>Flavobacteriia</taxon>
        <taxon>Flavobacteriales</taxon>
        <taxon>Flavobacteriaceae</taxon>
        <taxon>Tenacibaculum</taxon>
    </lineage>
</organism>
<keyword evidence="1" id="KW-0732">Signal</keyword>
<comment type="caution">
    <text evidence="2">The sequence shown here is derived from an EMBL/GenBank/DDBJ whole genome shotgun (WGS) entry which is preliminary data.</text>
</comment>
<evidence type="ECO:0008006" key="4">
    <source>
        <dbReference type="Google" id="ProtNLM"/>
    </source>
</evidence>
<evidence type="ECO:0000256" key="1">
    <source>
        <dbReference type="SAM" id="SignalP"/>
    </source>
</evidence>
<name>A0ABM9PQ28_9FLAO</name>
<dbReference type="RefSeq" id="WP_348703197.1">
    <property type="nucleotide sequence ID" value="NZ_CAXIYA010000011.1"/>
</dbReference>
<evidence type="ECO:0000313" key="2">
    <source>
        <dbReference type="EMBL" id="CAL2107826.1"/>
    </source>
</evidence>
<gene>
    <name evidence="2" type="ORF">T190115A13A_50068</name>
</gene>
<proteinExistence type="predicted"/>
<accession>A0ABM9PQ28</accession>
<feature type="signal peptide" evidence="1">
    <location>
        <begin position="1"/>
        <end position="17"/>
    </location>
</feature>
<protein>
    <recommendedName>
        <fullName evidence="4">YHS domain-containing protein</fullName>
    </recommendedName>
</protein>
<dbReference type="Proteomes" id="UP001497602">
    <property type="component" value="Unassembled WGS sequence"/>
</dbReference>
<dbReference type="EMBL" id="CAXJRC010000042">
    <property type="protein sequence ID" value="CAL2107826.1"/>
    <property type="molecule type" value="Genomic_DNA"/>
</dbReference>